<dbReference type="Proteomes" id="UP000265703">
    <property type="component" value="Unassembled WGS sequence"/>
</dbReference>
<dbReference type="Gene3D" id="1.10.150.50">
    <property type="entry name" value="Transcription Factor, Ets-1"/>
    <property type="match status" value="1"/>
</dbReference>
<evidence type="ECO:0000313" key="1">
    <source>
        <dbReference type="EMBL" id="RIA93395.1"/>
    </source>
</evidence>
<proteinExistence type="predicted"/>
<organism evidence="1 2">
    <name type="scientific">Glomus cerebriforme</name>
    <dbReference type="NCBI Taxonomy" id="658196"/>
    <lineage>
        <taxon>Eukaryota</taxon>
        <taxon>Fungi</taxon>
        <taxon>Fungi incertae sedis</taxon>
        <taxon>Mucoromycota</taxon>
        <taxon>Glomeromycotina</taxon>
        <taxon>Glomeromycetes</taxon>
        <taxon>Glomerales</taxon>
        <taxon>Glomeraceae</taxon>
        <taxon>Glomus</taxon>
    </lineage>
</organism>
<name>A0A397TAF7_9GLOM</name>
<dbReference type="InterPro" id="IPR013761">
    <property type="entry name" value="SAM/pointed_sf"/>
</dbReference>
<sequence>MDEDKNIYKHWIHRNKIFCDELILYTKYVQLKKLAIYEHIIGKYMVFDSLDVYWEYFNETLNEYKCFSEVMFKDVFQSPVIELSLSSEGKYPVGAEYETYLVENWTTDTLILHLNKQNLKLDEDDFAILRKKKFNGLTFLEITEEKFMQDGLERGPAILLAKEIDPHPIEENSPEFKLCIDDILHRIKNMDPVVDSNEAMRCEYISTILHTAVSLLEGLVISPQMNVSGSDSFGRVDYAIKKTWVC</sequence>
<protein>
    <submittedName>
        <fullName evidence="1">Uncharacterized protein</fullName>
    </submittedName>
</protein>
<dbReference type="EMBL" id="QKYT01000105">
    <property type="protein sequence ID" value="RIA93395.1"/>
    <property type="molecule type" value="Genomic_DNA"/>
</dbReference>
<keyword evidence="2" id="KW-1185">Reference proteome</keyword>
<comment type="caution">
    <text evidence="1">The sequence shown here is derived from an EMBL/GenBank/DDBJ whole genome shotgun (WGS) entry which is preliminary data.</text>
</comment>
<dbReference type="AlphaFoldDB" id="A0A397TAF7"/>
<evidence type="ECO:0000313" key="2">
    <source>
        <dbReference type="Proteomes" id="UP000265703"/>
    </source>
</evidence>
<reference evidence="1 2" key="1">
    <citation type="submission" date="2018-06" db="EMBL/GenBank/DDBJ databases">
        <title>Comparative genomics reveals the genomic features of Rhizophagus irregularis, R. cerebriforme, R. diaphanum and Gigaspora rosea, and their symbiotic lifestyle signature.</title>
        <authorList>
            <person name="Morin E."/>
            <person name="San Clemente H."/>
            <person name="Chen E.C.H."/>
            <person name="De La Providencia I."/>
            <person name="Hainaut M."/>
            <person name="Kuo A."/>
            <person name="Kohler A."/>
            <person name="Murat C."/>
            <person name="Tang N."/>
            <person name="Roy S."/>
            <person name="Loubradou J."/>
            <person name="Henrissat B."/>
            <person name="Grigoriev I.V."/>
            <person name="Corradi N."/>
            <person name="Roux C."/>
            <person name="Martin F.M."/>
        </authorList>
    </citation>
    <scope>NUCLEOTIDE SEQUENCE [LARGE SCALE GENOMIC DNA]</scope>
    <source>
        <strain evidence="1 2">DAOM 227022</strain>
    </source>
</reference>
<gene>
    <name evidence="1" type="ORF">C1645_819486</name>
</gene>
<dbReference type="OrthoDB" id="10542282at2759"/>
<accession>A0A397TAF7</accession>